<dbReference type="EMBL" id="KN835650">
    <property type="protein sequence ID" value="KIK35210.1"/>
    <property type="molecule type" value="Genomic_DNA"/>
</dbReference>
<keyword evidence="2" id="KW-1185">Reference proteome</keyword>
<reference evidence="2" key="2">
    <citation type="submission" date="2015-01" db="EMBL/GenBank/DDBJ databases">
        <title>Evolutionary Origins and Diversification of the Mycorrhizal Mutualists.</title>
        <authorList>
            <consortium name="DOE Joint Genome Institute"/>
            <consortium name="Mycorrhizal Genomics Consortium"/>
            <person name="Kohler A."/>
            <person name="Kuo A."/>
            <person name="Nagy L.G."/>
            <person name="Floudas D."/>
            <person name="Copeland A."/>
            <person name="Barry K.W."/>
            <person name="Cichocki N."/>
            <person name="Veneault-Fourrey C."/>
            <person name="LaButti K."/>
            <person name="Lindquist E.A."/>
            <person name="Lipzen A."/>
            <person name="Lundell T."/>
            <person name="Morin E."/>
            <person name="Murat C."/>
            <person name="Riley R."/>
            <person name="Ohm R."/>
            <person name="Sun H."/>
            <person name="Tunlid A."/>
            <person name="Henrissat B."/>
            <person name="Grigoriev I.V."/>
            <person name="Hibbett D.S."/>
            <person name="Martin F."/>
        </authorList>
    </citation>
    <scope>NUCLEOTIDE SEQUENCE [LARGE SCALE GENOMIC DNA]</scope>
    <source>
        <strain evidence="2">UH-Slu-Lm8-n1</strain>
    </source>
</reference>
<evidence type="ECO:0000313" key="2">
    <source>
        <dbReference type="Proteomes" id="UP000054485"/>
    </source>
</evidence>
<dbReference type="HOGENOM" id="CLU_2063021_0_0_1"/>
<dbReference type="Proteomes" id="UP000054485">
    <property type="component" value="Unassembled WGS sequence"/>
</dbReference>
<sequence>MCWTLIMIIRGSVSEPRKLVTRTALKMRRFKDSLISHRAVQLRLSSCIILSSNGSVLSVFILHGMGSWSSKVTRILPSPHRLVISTLSVLCSVLSETNMQQDPFLAEFRPHSPNTHPLN</sequence>
<dbReference type="AlphaFoldDB" id="A0A0C9ZCE0"/>
<dbReference type="InParanoid" id="A0A0C9ZCE0"/>
<accession>A0A0C9ZCE0</accession>
<reference evidence="1 2" key="1">
    <citation type="submission" date="2014-04" db="EMBL/GenBank/DDBJ databases">
        <authorList>
            <consortium name="DOE Joint Genome Institute"/>
            <person name="Kuo A."/>
            <person name="Ruytinx J."/>
            <person name="Rineau F."/>
            <person name="Colpaert J."/>
            <person name="Kohler A."/>
            <person name="Nagy L.G."/>
            <person name="Floudas D."/>
            <person name="Copeland A."/>
            <person name="Barry K.W."/>
            <person name="Cichocki N."/>
            <person name="Veneault-Fourrey C."/>
            <person name="LaButti K."/>
            <person name="Lindquist E.A."/>
            <person name="Lipzen A."/>
            <person name="Lundell T."/>
            <person name="Morin E."/>
            <person name="Murat C."/>
            <person name="Sun H."/>
            <person name="Tunlid A."/>
            <person name="Henrissat B."/>
            <person name="Grigoriev I.V."/>
            <person name="Hibbett D.S."/>
            <person name="Martin F."/>
            <person name="Nordberg H.P."/>
            <person name="Cantor M.N."/>
            <person name="Hua S.X."/>
        </authorList>
    </citation>
    <scope>NUCLEOTIDE SEQUENCE [LARGE SCALE GENOMIC DNA]</scope>
    <source>
        <strain evidence="1 2">UH-Slu-Lm8-n1</strain>
    </source>
</reference>
<evidence type="ECO:0000313" key="1">
    <source>
        <dbReference type="EMBL" id="KIK35210.1"/>
    </source>
</evidence>
<protein>
    <submittedName>
        <fullName evidence="1">Uncharacterized protein</fullName>
    </submittedName>
</protein>
<organism evidence="1 2">
    <name type="scientific">Suillus luteus UH-Slu-Lm8-n1</name>
    <dbReference type="NCBI Taxonomy" id="930992"/>
    <lineage>
        <taxon>Eukaryota</taxon>
        <taxon>Fungi</taxon>
        <taxon>Dikarya</taxon>
        <taxon>Basidiomycota</taxon>
        <taxon>Agaricomycotina</taxon>
        <taxon>Agaricomycetes</taxon>
        <taxon>Agaricomycetidae</taxon>
        <taxon>Boletales</taxon>
        <taxon>Suillineae</taxon>
        <taxon>Suillaceae</taxon>
        <taxon>Suillus</taxon>
    </lineage>
</organism>
<name>A0A0C9ZCE0_9AGAM</name>
<proteinExistence type="predicted"/>
<gene>
    <name evidence="1" type="ORF">CY34DRAFT_812337</name>
</gene>